<evidence type="ECO:0000313" key="1">
    <source>
        <dbReference type="EMBL" id="DAE32919.1"/>
    </source>
</evidence>
<organism evidence="1">
    <name type="scientific">virus sp. ctBS918</name>
    <dbReference type="NCBI Taxonomy" id="2825807"/>
    <lineage>
        <taxon>Viruses</taxon>
    </lineage>
</organism>
<accession>A0A8S5RNL2</accession>
<dbReference type="EMBL" id="BK059130">
    <property type="protein sequence ID" value="DAE32919.1"/>
    <property type="molecule type" value="Genomic_DNA"/>
</dbReference>
<name>A0A8S5RNL2_9VIRU</name>
<reference evidence="1" key="1">
    <citation type="journal article" date="2021" name="Proc. Natl. Acad. Sci. U.S.A.">
        <title>A Catalog of Tens of Thousands of Viruses from Human Metagenomes Reveals Hidden Associations with Chronic Diseases.</title>
        <authorList>
            <person name="Tisza M.J."/>
            <person name="Buck C.B."/>
        </authorList>
    </citation>
    <scope>NUCLEOTIDE SEQUENCE</scope>
    <source>
        <strain evidence="1">CtBS918</strain>
    </source>
</reference>
<proteinExistence type="predicted"/>
<sequence length="35" mass="4555">MWITNDNWIYQMEYKHMFEYVLLKQSRSDYSKQMF</sequence>
<protein>
    <submittedName>
        <fullName evidence="1">Uncharacterized protein</fullName>
    </submittedName>
</protein>